<organism evidence="9 10">
    <name type="scientific">Serratia marcescens</name>
    <dbReference type="NCBI Taxonomy" id="615"/>
    <lineage>
        <taxon>Bacteria</taxon>
        <taxon>Pseudomonadati</taxon>
        <taxon>Pseudomonadota</taxon>
        <taxon>Gammaproteobacteria</taxon>
        <taxon>Enterobacterales</taxon>
        <taxon>Yersiniaceae</taxon>
        <taxon>Serratia</taxon>
    </lineage>
</organism>
<evidence type="ECO:0000256" key="5">
    <source>
        <dbReference type="ARBA" id="ARBA00022759"/>
    </source>
</evidence>
<comment type="similarity">
    <text evidence="2">Belongs to the phage GPA family.</text>
</comment>
<keyword evidence="4" id="KW-0540">Nuclease</keyword>
<evidence type="ECO:0000256" key="6">
    <source>
        <dbReference type="ARBA" id="ARBA00022801"/>
    </source>
</evidence>
<dbReference type="GO" id="GO:0016787">
    <property type="term" value="F:hydrolase activity"/>
    <property type="evidence" value="ECO:0007669"/>
    <property type="project" value="UniProtKB-KW"/>
</dbReference>
<evidence type="ECO:0000313" key="10">
    <source>
        <dbReference type="Proteomes" id="UP001234811"/>
    </source>
</evidence>
<dbReference type="InterPro" id="IPR008766">
    <property type="entry name" value="Replication_gene_A-like"/>
</dbReference>
<evidence type="ECO:0000256" key="7">
    <source>
        <dbReference type="SAM" id="MobiDB-lite"/>
    </source>
</evidence>
<comment type="function">
    <text evidence="1">Possible endonuclease which induces a single-strand cut and initiates DNA replication.</text>
</comment>
<feature type="compositionally biased region" description="Basic and acidic residues" evidence="7">
    <location>
        <begin position="708"/>
        <end position="717"/>
    </location>
</feature>
<dbReference type="AlphaFoldDB" id="A0ABD5BNA8"/>
<evidence type="ECO:0000256" key="3">
    <source>
        <dbReference type="ARBA" id="ARBA00022705"/>
    </source>
</evidence>
<accession>A0ABD5BNA8</accession>
<dbReference type="GeneID" id="98187718"/>
<evidence type="ECO:0000256" key="4">
    <source>
        <dbReference type="ARBA" id="ARBA00022722"/>
    </source>
</evidence>
<keyword evidence="6" id="KW-0378">Hydrolase</keyword>
<feature type="region of interest" description="Disordered" evidence="7">
    <location>
        <begin position="697"/>
        <end position="717"/>
    </location>
</feature>
<evidence type="ECO:0000256" key="2">
    <source>
        <dbReference type="ARBA" id="ARBA00009260"/>
    </source>
</evidence>
<keyword evidence="5 9" id="KW-0255">Endonuclease</keyword>
<dbReference type="Pfam" id="PF05840">
    <property type="entry name" value="Phage_GPA"/>
    <property type="match status" value="1"/>
</dbReference>
<dbReference type="GO" id="GO:0006260">
    <property type="term" value="P:DNA replication"/>
    <property type="evidence" value="ECO:0007669"/>
    <property type="project" value="UniProtKB-KW"/>
</dbReference>
<comment type="caution">
    <text evidence="9">The sequence shown here is derived from an EMBL/GenBank/DDBJ whole genome shotgun (WGS) entry which is preliminary data.</text>
</comment>
<feature type="domain" description="Replication gene A protein-like" evidence="8">
    <location>
        <begin position="163"/>
        <end position="480"/>
    </location>
</feature>
<name>A0ABD5BNA8_SERMA</name>
<proteinExistence type="inferred from homology"/>
<evidence type="ECO:0000313" key="9">
    <source>
        <dbReference type="EMBL" id="MDQ9557894.1"/>
    </source>
</evidence>
<keyword evidence="3" id="KW-0235">DNA replication</keyword>
<dbReference type="EMBL" id="JAVIPQ010000377">
    <property type="protein sequence ID" value="MDQ9557894.1"/>
    <property type="molecule type" value="Genomic_DNA"/>
</dbReference>
<sequence>MSEAPRGRRQPSPPLPYPGSGAVAFEYAYSWNAKRDAIVTERADEPASIQLFGATNHAGEPVRVPLFDIAGQSRVADPAPRRLRRRLAALPQYVRRYYTQRLNSLEQGKGMKAANGWLVNTFERHVLPRIDAVNEQYQIGQVPPALIAFRDDFFRIPYSGKKDLKRLAHRLADCMTGEFVRLCDYWAAAADDLAFAVIYAYGRIGYLTQHLNMFAPGWQQYCSGQLSTEDATRAVARLESPAWWLRRLRRLHDQWREHLMIAAGYVSDKATPYCSDPCLKEWHAQKKANREFLKSRELEDVDTGERVSLVDKVDGSVANPAVRRAELMNRMRGFEDLAKARDLAGEFYTLTAPSKYHAMQSKTGRRNNKYRGASPRETQRYLCKVWSKVRASWKRAGIRVFGFRVTEPHHDETPHWHLLLFLKPEHIEKARDIFRRYALQVDGDEPGAAEYRFKVKPMDEQFGSATGYIAKYISKNIDGYALDGERDHDTGELLKDIAKRVNAWASRWRIRQFQQIGGAPVTVYRELRRLRDRDLFLHPEISPAHIAADAGDWAGYTDAQGGPLVERRHIRVRIGYDITENGNDYGDDISKIAGVYSPFARTQPMIYTRLNTYKIVPASADPGLAIDLQAAAPPLGVLSITVRGTQQEEDRQGSNSGLLPPDIDANGCASWPPRGDFEGMTRRERRAFNEYLIAEAKKTRSKQPAQHQRAEKSSQHLERLTDFAASIGLELTELEAKKLAGGDELSLNGKRWRAGADGTIREAPASYAEKRSAIMSRVFELKKHRAQP</sequence>
<reference evidence="9 10" key="1">
    <citation type="submission" date="2023-07" db="EMBL/GenBank/DDBJ databases">
        <title>Pathogens genome sequencing project 196.</title>
        <authorList>
            <person name="Cao X."/>
        </authorList>
    </citation>
    <scope>NUCLEOTIDE SEQUENCE [LARGE SCALE GENOMIC DNA]</scope>
    <source>
        <strain evidence="9 10">SM41</strain>
    </source>
</reference>
<evidence type="ECO:0000256" key="1">
    <source>
        <dbReference type="ARBA" id="ARBA00003293"/>
    </source>
</evidence>
<evidence type="ECO:0000259" key="8">
    <source>
        <dbReference type="Pfam" id="PF05840"/>
    </source>
</evidence>
<protein>
    <submittedName>
        <fullName evidence="9">Replication endonuclease</fullName>
    </submittedName>
</protein>
<dbReference type="GO" id="GO:0004519">
    <property type="term" value="F:endonuclease activity"/>
    <property type="evidence" value="ECO:0007669"/>
    <property type="project" value="UniProtKB-KW"/>
</dbReference>
<feature type="region of interest" description="Disordered" evidence="7">
    <location>
        <begin position="645"/>
        <end position="678"/>
    </location>
</feature>
<dbReference type="Proteomes" id="UP001234811">
    <property type="component" value="Unassembled WGS sequence"/>
</dbReference>
<dbReference type="RefSeq" id="WP_308375727.1">
    <property type="nucleotide sequence ID" value="NZ_CP109829.1"/>
</dbReference>
<gene>
    <name evidence="9" type="ORF">RF091_20580</name>
</gene>